<dbReference type="AlphaFoldDB" id="A0A7X0AVM1"/>
<sequence>MLRYGQGVILAGLGIVFWAAALAWVRAIPMALTDPAWNILNFAGAVSVAWTCVLLIRRVAGLAPDQLMAGMGLVGAVAMTLDGAVLNWAPRMYGPDDTVTRLAAGWLLWGYGLSLAIALAMARAGRRRPSAATPSGDGVTPP</sequence>
<dbReference type="EMBL" id="JACIIZ010000003">
    <property type="protein sequence ID" value="MBB6250954.1"/>
    <property type="molecule type" value="Genomic_DNA"/>
</dbReference>
<feature type="transmembrane region" description="Helical" evidence="1">
    <location>
        <begin position="102"/>
        <end position="122"/>
    </location>
</feature>
<feature type="transmembrane region" description="Helical" evidence="1">
    <location>
        <begin position="68"/>
        <end position="90"/>
    </location>
</feature>
<organism evidence="2 3">
    <name type="scientific">Nitrospirillum iridis</name>
    <dbReference type="NCBI Taxonomy" id="765888"/>
    <lineage>
        <taxon>Bacteria</taxon>
        <taxon>Pseudomonadati</taxon>
        <taxon>Pseudomonadota</taxon>
        <taxon>Alphaproteobacteria</taxon>
        <taxon>Rhodospirillales</taxon>
        <taxon>Azospirillaceae</taxon>
        <taxon>Nitrospirillum</taxon>
    </lineage>
</organism>
<keyword evidence="1" id="KW-0472">Membrane</keyword>
<evidence type="ECO:0000313" key="2">
    <source>
        <dbReference type="EMBL" id="MBB6250954.1"/>
    </source>
</evidence>
<comment type="caution">
    <text evidence="2">The sequence shown here is derived from an EMBL/GenBank/DDBJ whole genome shotgun (WGS) entry which is preliminary data.</text>
</comment>
<gene>
    <name evidence="2" type="ORF">FHS74_001499</name>
</gene>
<reference evidence="2 3" key="1">
    <citation type="submission" date="2020-08" db="EMBL/GenBank/DDBJ databases">
        <title>Genomic Encyclopedia of Type Strains, Phase IV (KMG-IV): sequencing the most valuable type-strain genomes for metagenomic binning, comparative biology and taxonomic classification.</title>
        <authorList>
            <person name="Goeker M."/>
        </authorList>
    </citation>
    <scope>NUCLEOTIDE SEQUENCE [LARGE SCALE GENOMIC DNA]</scope>
    <source>
        <strain evidence="2 3">DSM 22198</strain>
    </source>
</reference>
<keyword evidence="1" id="KW-0812">Transmembrane</keyword>
<dbReference type="RefSeq" id="WP_184798998.1">
    <property type="nucleotide sequence ID" value="NZ_JACIIZ010000003.1"/>
</dbReference>
<feature type="transmembrane region" description="Helical" evidence="1">
    <location>
        <begin position="37"/>
        <end position="56"/>
    </location>
</feature>
<accession>A0A7X0AVM1</accession>
<proteinExistence type="predicted"/>
<keyword evidence="1" id="KW-1133">Transmembrane helix</keyword>
<protein>
    <submittedName>
        <fullName evidence="2">Uncharacterized protein</fullName>
    </submittedName>
</protein>
<keyword evidence="3" id="KW-1185">Reference proteome</keyword>
<evidence type="ECO:0000313" key="3">
    <source>
        <dbReference type="Proteomes" id="UP000539175"/>
    </source>
</evidence>
<name>A0A7X0AVM1_9PROT</name>
<dbReference type="Proteomes" id="UP000539175">
    <property type="component" value="Unassembled WGS sequence"/>
</dbReference>
<feature type="transmembrane region" description="Helical" evidence="1">
    <location>
        <begin position="7"/>
        <end position="25"/>
    </location>
</feature>
<evidence type="ECO:0000256" key="1">
    <source>
        <dbReference type="SAM" id="Phobius"/>
    </source>
</evidence>